<evidence type="ECO:0000313" key="2">
    <source>
        <dbReference type="EMBL" id="KDQ32781.1"/>
    </source>
</evidence>
<accession>A0A067PA78</accession>
<keyword evidence="1" id="KW-0472">Membrane</keyword>
<gene>
    <name evidence="2" type="ORF">PLEOSDRAFT_153552</name>
</gene>
<evidence type="ECO:0000313" key="3">
    <source>
        <dbReference type="Proteomes" id="UP000027073"/>
    </source>
</evidence>
<evidence type="ECO:0000256" key="1">
    <source>
        <dbReference type="SAM" id="Phobius"/>
    </source>
</evidence>
<dbReference type="AlphaFoldDB" id="A0A067PA78"/>
<dbReference type="Proteomes" id="UP000027073">
    <property type="component" value="Unassembled WGS sequence"/>
</dbReference>
<dbReference type="VEuPathDB" id="FungiDB:PLEOSDRAFT_153552"/>
<dbReference type="OrthoDB" id="10325760at2759"/>
<feature type="transmembrane region" description="Helical" evidence="1">
    <location>
        <begin position="106"/>
        <end position="127"/>
    </location>
</feature>
<sequence>MSADNTSVPIIVNTSEELAHPQPSKYQLLHEFLNRLEAQTLAEAMNEKPIRPFFGPHVSYDANSMPFPSQPSWEPQPHDIYLENGIQCGLLQAEAPAKRSEIGCKLLVGSWFAFATLLFLTAIFAGAEGQTIRFS</sequence>
<dbReference type="InParanoid" id="A0A067PA78"/>
<dbReference type="HOGENOM" id="CLU_1886609_0_0_1"/>
<proteinExistence type="predicted"/>
<keyword evidence="1" id="KW-1133">Transmembrane helix</keyword>
<dbReference type="EMBL" id="KL198004">
    <property type="protein sequence ID" value="KDQ32781.1"/>
    <property type="molecule type" value="Genomic_DNA"/>
</dbReference>
<keyword evidence="1" id="KW-0812">Transmembrane</keyword>
<organism evidence="2 3">
    <name type="scientific">Pleurotus ostreatus (strain PC15)</name>
    <name type="common">Oyster mushroom</name>
    <dbReference type="NCBI Taxonomy" id="1137138"/>
    <lineage>
        <taxon>Eukaryota</taxon>
        <taxon>Fungi</taxon>
        <taxon>Dikarya</taxon>
        <taxon>Basidiomycota</taxon>
        <taxon>Agaricomycotina</taxon>
        <taxon>Agaricomycetes</taxon>
        <taxon>Agaricomycetidae</taxon>
        <taxon>Agaricales</taxon>
        <taxon>Pleurotineae</taxon>
        <taxon>Pleurotaceae</taxon>
        <taxon>Pleurotus</taxon>
    </lineage>
</organism>
<name>A0A067PA78_PLEO1</name>
<reference evidence="3" key="1">
    <citation type="journal article" date="2014" name="Proc. Natl. Acad. Sci. U.S.A.">
        <title>Extensive sampling of basidiomycete genomes demonstrates inadequacy of the white-rot/brown-rot paradigm for wood decay fungi.</title>
        <authorList>
            <person name="Riley R."/>
            <person name="Salamov A.A."/>
            <person name="Brown D.W."/>
            <person name="Nagy L.G."/>
            <person name="Floudas D."/>
            <person name="Held B.W."/>
            <person name="Levasseur A."/>
            <person name="Lombard V."/>
            <person name="Morin E."/>
            <person name="Otillar R."/>
            <person name="Lindquist E.A."/>
            <person name="Sun H."/>
            <person name="LaButti K.M."/>
            <person name="Schmutz J."/>
            <person name="Jabbour D."/>
            <person name="Luo H."/>
            <person name="Baker S.E."/>
            <person name="Pisabarro A.G."/>
            <person name="Walton J.D."/>
            <person name="Blanchette R.A."/>
            <person name="Henrissat B."/>
            <person name="Martin F."/>
            <person name="Cullen D."/>
            <person name="Hibbett D.S."/>
            <person name="Grigoriev I.V."/>
        </authorList>
    </citation>
    <scope>NUCLEOTIDE SEQUENCE [LARGE SCALE GENOMIC DNA]</scope>
    <source>
        <strain evidence="3">PC15</strain>
    </source>
</reference>
<protein>
    <submittedName>
        <fullName evidence="2">Uncharacterized protein</fullName>
    </submittedName>
</protein>